<feature type="transmembrane region" description="Helical" evidence="8">
    <location>
        <begin position="152"/>
        <end position="172"/>
    </location>
</feature>
<comment type="similarity">
    <text evidence="2">Belongs to the amino acid-polyamine-organocation (APC) superfamily. Spore germination protein (SGP) (TC 2.A.3.9) family.</text>
</comment>
<evidence type="ECO:0000256" key="1">
    <source>
        <dbReference type="ARBA" id="ARBA00004141"/>
    </source>
</evidence>
<dbReference type="Pfam" id="PF03845">
    <property type="entry name" value="Spore_permease"/>
    <property type="match status" value="1"/>
</dbReference>
<organism evidence="9 10">
    <name type="scientific">Virgibacillus natechei</name>
    <dbReference type="NCBI Taxonomy" id="1216297"/>
    <lineage>
        <taxon>Bacteria</taxon>
        <taxon>Bacillati</taxon>
        <taxon>Bacillota</taxon>
        <taxon>Bacilli</taxon>
        <taxon>Bacillales</taxon>
        <taxon>Bacillaceae</taxon>
        <taxon>Virgibacillus</taxon>
    </lineage>
</organism>
<keyword evidence="6 8" id="KW-1133">Transmembrane helix</keyword>
<evidence type="ECO:0000313" key="10">
    <source>
        <dbReference type="Proteomes" id="UP001519345"/>
    </source>
</evidence>
<keyword evidence="7 8" id="KW-0472">Membrane</keyword>
<evidence type="ECO:0000256" key="6">
    <source>
        <dbReference type="ARBA" id="ARBA00022989"/>
    </source>
</evidence>
<sequence>MKSFEYGDEGISEKEILFAVPSMVIGVGVLSLPKALAEATMFSDGWISLLIAGIISVIMIWLIARLAANFPNQTFLTYASAIITKPVALVLTAVFAVISLNLAAYSVRKIADISKHYLLDQTPLEVIALSFFLLVIYGVSGSRAGLLRLNMLFLPIILLIAVVILVFNLGWFEFGNLIPMFETSFSEHVEGMGTSATAYLGFVVVWFYVALVKQPKKAPKMAAIGMSIPVVLYLLFFIVCIGVFGHAVTSNLLYPTVELGKVVEIPGGFFERFDSVFFVIWIMAIFNTTAMALDIAVLATNSIFKKVRKIRLIFILAPIAYGISMYPQTVLEVDAFGEVLGYGAFFYTLFTLVLLLAFAKMRGVKGDE</sequence>
<dbReference type="InterPro" id="IPR004761">
    <property type="entry name" value="Spore_GerAB"/>
</dbReference>
<evidence type="ECO:0000256" key="2">
    <source>
        <dbReference type="ARBA" id="ARBA00007998"/>
    </source>
</evidence>
<reference evidence="9 10" key="1">
    <citation type="submission" date="2021-03" db="EMBL/GenBank/DDBJ databases">
        <title>Genomic Encyclopedia of Type Strains, Phase IV (KMG-IV): sequencing the most valuable type-strain genomes for metagenomic binning, comparative biology and taxonomic classification.</title>
        <authorList>
            <person name="Goeker M."/>
        </authorList>
    </citation>
    <scope>NUCLEOTIDE SEQUENCE [LARGE SCALE GENOMIC DNA]</scope>
    <source>
        <strain evidence="9 10">DSM 25609</strain>
    </source>
</reference>
<keyword evidence="5 8" id="KW-0812">Transmembrane</keyword>
<comment type="subcellular location">
    <subcellularLocation>
        <location evidence="1">Membrane</location>
        <topology evidence="1">Multi-pass membrane protein</topology>
    </subcellularLocation>
</comment>
<dbReference type="Gene3D" id="1.20.1740.10">
    <property type="entry name" value="Amino acid/polyamine transporter I"/>
    <property type="match status" value="1"/>
</dbReference>
<dbReference type="PANTHER" id="PTHR34975">
    <property type="entry name" value="SPORE GERMINATION PROTEIN A2"/>
    <property type="match status" value="1"/>
</dbReference>
<evidence type="ECO:0000256" key="3">
    <source>
        <dbReference type="ARBA" id="ARBA00022448"/>
    </source>
</evidence>
<dbReference type="PANTHER" id="PTHR34975:SF2">
    <property type="entry name" value="SPORE GERMINATION PROTEIN A2"/>
    <property type="match status" value="1"/>
</dbReference>
<keyword evidence="4" id="KW-0309">Germination</keyword>
<feature type="transmembrane region" description="Helical" evidence="8">
    <location>
        <begin position="76"/>
        <end position="102"/>
    </location>
</feature>
<feature type="transmembrane region" description="Helical" evidence="8">
    <location>
        <begin position="192"/>
        <end position="211"/>
    </location>
</feature>
<feature type="transmembrane region" description="Helical" evidence="8">
    <location>
        <begin position="45"/>
        <end position="64"/>
    </location>
</feature>
<protein>
    <submittedName>
        <fullName evidence="9">Spore germination protein</fullName>
    </submittedName>
</protein>
<dbReference type="Proteomes" id="UP001519345">
    <property type="component" value="Unassembled WGS sequence"/>
</dbReference>
<evidence type="ECO:0000256" key="8">
    <source>
        <dbReference type="SAM" id="Phobius"/>
    </source>
</evidence>
<name>A0ABS4IHM5_9BACI</name>
<keyword evidence="3" id="KW-0813">Transport</keyword>
<proteinExistence type="inferred from homology"/>
<comment type="caution">
    <text evidence="9">The sequence shown here is derived from an EMBL/GenBank/DDBJ whole genome shotgun (WGS) entry which is preliminary data.</text>
</comment>
<evidence type="ECO:0000256" key="5">
    <source>
        <dbReference type="ARBA" id="ARBA00022692"/>
    </source>
</evidence>
<feature type="transmembrane region" description="Helical" evidence="8">
    <location>
        <begin position="122"/>
        <end position="140"/>
    </location>
</feature>
<evidence type="ECO:0000313" key="9">
    <source>
        <dbReference type="EMBL" id="MBP1970453.1"/>
    </source>
</evidence>
<keyword evidence="10" id="KW-1185">Reference proteome</keyword>
<feature type="transmembrane region" description="Helical" evidence="8">
    <location>
        <begin position="339"/>
        <end position="359"/>
    </location>
</feature>
<dbReference type="RefSeq" id="WP_209463579.1">
    <property type="nucleotide sequence ID" value="NZ_CP110224.1"/>
</dbReference>
<feature type="transmembrane region" description="Helical" evidence="8">
    <location>
        <begin position="223"/>
        <end position="245"/>
    </location>
</feature>
<gene>
    <name evidence="9" type="ORF">J2Z83_002574</name>
</gene>
<feature type="transmembrane region" description="Helical" evidence="8">
    <location>
        <begin position="310"/>
        <end position="327"/>
    </location>
</feature>
<evidence type="ECO:0000256" key="4">
    <source>
        <dbReference type="ARBA" id="ARBA00022544"/>
    </source>
</evidence>
<dbReference type="EMBL" id="JAGGKX010000013">
    <property type="protein sequence ID" value="MBP1970453.1"/>
    <property type="molecule type" value="Genomic_DNA"/>
</dbReference>
<feature type="transmembrane region" description="Helical" evidence="8">
    <location>
        <begin position="276"/>
        <end position="298"/>
    </location>
</feature>
<dbReference type="NCBIfam" id="TIGR00912">
    <property type="entry name" value="2A0309"/>
    <property type="match status" value="1"/>
</dbReference>
<evidence type="ECO:0000256" key="7">
    <source>
        <dbReference type="ARBA" id="ARBA00023136"/>
    </source>
</evidence>
<accession>A0ABS4IHM5</accession>